<organism evidence="2 3">
    <name type="scientific">Deinococcus carri</name>
    <dbReference type="NCBI Taxonomy" id="1211323"/>
    <lineage>
        <taxon>Bacteria</taxon>
        <taxon>Thermotogati</taxon>
        <taxon>Deinococcota</taxon>
        <taxon>Deinococci</taxon>
        <taxon>Deinococcales</taxon>
        <taxon>Deinococcaceae</taxon>
        <taxon>Deinococcus</taxon>
    </lineage>
</organism>
<feature type="compositionally biased region" description="Basic and acidic residues" evidence="1">
    <location>
        <begin position="62"/>
        <end position="71"/>
    </location>
</feature>
<evidence type="ECO:0008006" key="4">
    <source>
        <dbReference type="Google" id="ProtNLM"/>
    </source>
</evidence>
<dbReference type="Proteomes" id="UP001401887">
    <property type="component" value="Unassembled WGS sequence"/>
</dbReference>
<accession>A0ABP9W8G7</accession>
<name>A0ABP9W8G7_9DEIO</name>
<proteinExistence type="predicted"/>
<keyword evidence="3" id="KW-1185">Reference proteome</keyword>
<gene>
    <name evidence="2" type="ORF">Dcar01_02388</name>
</gene>
<evidence type="ECO:0000256" key="1">
    <source>
        <dbReference type="SAM" id="MobiDB-lite"/>
    </source>
</evidence>
<reference evidence="2 3" key="1">
    <citation type="submission" date="2024-02" db="EMBL/GenBank/DDBJ databases">
        <title>Deinococcus carri NBRC 110142.</title>
        <authorList>
            <person name="Ichikawa N."/>
            <person name="Katano-Makiyama Y."/>
            <person name="Hidaka K."/>
        </authorList>
    </citation>
    <scope>NUCLEOTIDE SEQUENCE [LARGE SCALE GENOMIC DNA]</scope>
    <source>
        <strain evidence="2 3">NBRC 110142</strain>
    </source>
</reference>
<dbReference type="EMBL" id="BAABRP010000009">
    <property type="protein sequence ID" value="GAA5513644.1"/>
    <property type="molecule type" value="Genomic_DNA"/>
</dbReference>
<dbReference type="RefSeq" id="WP_345465415.1">
    <property type="nucleotide sequence ID" value="NZ_BAABRP010000009.1"/>
</dbReference>
<evidence type="ECO:0000313" key="3">
    <source>
        <dbReference type="Proteomes" id="UP001401887"/>
    </source>
</evidence>
<sequence length="129" mass="14081">MAVTVTLANLDDLFEQGLTGVAQEFAQACDDAFEDPLWAWPNTTRRANGETVGSPRNLVDTGELRDSRQDPEVAGNTARLTWEVDHAAATFLGAVFTDRSASLPARNLPLFVAREFNFADAFLRHAGLT</sequence>
<feature type="region of interest" description="Disordered" evidence="1">
    <location>
        <begin position="44"/>
        <end position="71"/>
    </location>
</feature>
<comment type="caution">
    <text evidence="2">The sequence shown here is derived from an EMBL/GenBank/DDBJ whole genome shotgun (WGS) entry which is preliminary data.</text>
</comment>
<protein>
    <recommendedName>
        <fullName evidence="4">Transposase</fullName>
    </recommendedName>
</protein>
<evidence type="ECO:0000313" key="2">
    <source>
        <dbReference type="EMBL" id="GAA5513644.1"/>
    </source>
</evidence>